<evidence type="ECO:0000313" key="1">
    <source>
        <dbReference type="EMBL" id="MDT0498818.1"/>
    </source>
</evidence>
<comment type="caution">
    <text evidence="1">The sequence shown here is derived from an EMBL/GenBank/DDBJ whole genome shotgun (WGS) entry which is preliminary data.</text>
</comment>
<name>A0ABU2WLQ5_9GAMM</name>
<dbReference type="Proteomes" id="UP001254608">
    <property type="component" value="Unassembled WGS sequence"/>
</dbReference>
<keyword evidence="2" id="KW-1185">Reference proteome</keyword>
<evidence type="ECO:0000313" key="2">
    <source>
        <dbReference type="Proteomes" id="UP001254608"/>
    </source>
</evidence>
<accession>A0ABU2WLQ5</accession>
<proteinExistence type="predicted"/>
<gene>
    <name evidence="1" type="ORF">RM530_15825</name>
</gene>
<reference evidence="1 2" key="1">
    <citation type="submission" date="2023-09" db="EMBL/GenBank/DDBJ databases">
        <authorList>
            <person name="Rey-Velasco X."/>
        </authorList>
    </citation>
    <scope>NUCLEOTIDE SEQUENCE [LARGE SCALE GENOMIC DNA]</scope>
    <source>
        <strain evidence="1 2">W345</strain>
    </source>
</reference>
<organism evidence="1 2">
    <name type="scientific">Banduia mediterranea</name>
    <dbReference type="NCBI Taxonomy" id="3075609"/>
    <lineage>
        <taxon>Bacteria</taxon>
        <taxon>Pseudomonadati</taxon>
        <taxon>Pseudomonadota</taxon>
        <taxon>Gammaproteobacteria</taxon>
        <taxon>Nevskiales</taxon>
        <taxon>Algiphilaceae</taxon>
        <taxon>Banduia</taxon>
    </lineage>
</organism>
<dbReference type="InterPro" id="IPR002514">
    <property type="entry name" value="Transposase_8"/>
</dbReference>
<dbReference type="NCBIfam" id="NF047593">
    <property type="entry name" value="IS66_ISAeme5_TnpA"/>
    <property type="match status" value="1"/>
</dbReference>
<dbReference type="Pfam" id="PF01527">
    <property type="entry name" value="HTH_Tnp_1"/>
    <property type="match status" value="1"/>
</dbReference>
<sequence length="105" mass="11721">MGRVRYVRRSESDWRRLIEEWAQSGQSQEAFCRTRGLALSTLGNWRRKLKAGSAASPESPPREAAGFIELTAPVASEKESPAWDVELSLGEGTVLRLRCTHAHGR</sequence>
<dbReference type="EMBL" id="JAVRIC010000027">
    <property type="protein sequence ID" value="MDT0498818.1"/>
    <property type="molecule type" value="Genomic_DNA"/>
</dbReference>
<protein>
    <submittedName>
        <fullName evidence="1">Transposase</fullName>
    </submittedName>
</protein>
<dbReference type="RefSeq" id="WP_311366230.1">
    <property type="nucleotide sequence ID" value="NZ_JAVRIC010000027.1"/>
</dbReference>